<reference evidence="1 2" key="1">
    <citation type="submission" date="2019-02" db="EMBL/GenBank/DDBJ databases">
        <title>Dyella amyloliquefaciens sp. nov., isolated from forest soil.</title>
        <authorList>
            <person name="Gao Z.-H."/>
            <person name="Qiu L.-H."/>
        </authorList>
    </citation>
    <scope>NUCLEOTIDE SEQUENCE [LARGE SCALE GENOMIC DNA]</scope>
    <source>
        <strain evidence="1 2">KACC 12747</strain>
    </source>
</reference>
<dbReference type="PRINTS" id="PR00081">
    <property type="entry name" value="GDHRDH"/>
</dbReference>
<accession>A0A4R0YT72</accession>
<dbReference type="GO" id="GO:0016616">
    <property type="term" value="F:oxidoreductase activity, acting on the CH-OH group of donors, NAD or NADP as acceptor"/>
    <property type="evidence" value="ECO:0007669"/>
    <property type="project" value="TreeGrafter"/>
</dbReference>
<dbReference type="Pfam" id="PF00106">
    <property type="entry name" value="adh_short"/>
    <property type="match status" value="1"/>
</dbReference>
<dbReference type="InterPro" id="IPR002347">
    <property type="entry name" value="SDR_fam"/>
</dbReference>
<dbReference type="Proteomes" id="UP000291822">
    <property type="component" value="Unassembled WGS sequence"/>
</dbReference>
<dbReference type="SUPFAM" id="SSF51735">
    <property type="entry name" value="NAD(P)-binding Rossmann-fold domains"/>
    <property type="match status" value="1"/>
</dbReference>
<organism evidence="1 2">
    <name type="scientific">Dyella soli</name>
    <dbReference type="NCBI Taxonomy" id="522319"/>
    <lineage>
        <taxon>Bacteria</taxon>
        <taxon>Pseudomonadati</taxon>
        <taxon>Pseudomonadota</taxon>
        <taxon>Gammaproteobacteria</taxon>
        <taxon>Lysobacterales</taxon>
        <taxon>Rhodanobacteraceae</taxon>
        <taxon>Dyella</taxon>
    </lineage>
</organism>
<dbReference type="InterPro" id="IPR036291">
    <property type="entry name" value="NAD(P)-bd_dom_sf"/>
</dbReference>
<dbReference type="Gene3D" id="3.40.50.720">
    <property type="entry name" value="NAD(P)-binding Rossmann-like Domain"/>
    <property type="match status" value="1"/>
</dbReference>
<dbReference type="EMBL" id="SJTG01000002">
    <property type="protein sequence ID" value="TCI10043.1"/>
    <property type="molecule type" value="Genomic_DNA"/>
</dbReference>
<keyword evidence="2" id="KW-1185">Reference proteome</keyword>
<evidence type="ECO:0000313" key="2">
    <source>
        <dbReference type="Proteomes" id="UP000291822"/>
    </source>
</evidence>
<gene>
    <name evidence="1" type="ORF">EZM97_13995</name>
</gene>
<protein>
    <submittedName>
        <fullName evidence="1">SDR family NAD(P)-dependent oxidoreductase</fullName>
    </submittedName>
</protein>
<dbReference type="InterPro" id="IPR052184">
    <property type="entry name" value="SDR_enzymes"/>
</dbReference>
<proteinExistence type="predicted"/>
<evidence type="ECO:0000313" key="1">
    <source>
        <dbReference type="EMBL" id="TCI10043.1"/>
    </source>
</evidence>
<dbReference type="AlphaFoldDB" id="A0A4R0YT72"/>
<dbReference type="PANTHER" id="PTHR45458:SF1">
    <property type="entry name" value="SHORT CHAIN DEHYDROGENASE"/>
    <property type="match status" value="1"/>
</dbReference>
<dbReference type="RefSeq" id="WP_131407682.1">
    <property type="nucleotide sequence ID" value="NZ_SJTG01000002.1"/>
</dbReference>
<sequence length="233" mass="24829">MPNPDNSTALIVGASRGLGLALAAEYLHRGWRVIATVRGSGRTRLHELAASAGGRLEVETVDINIRDEVARLRARLHGRTIDLLFVNAGIAIDPGQSINDVGTDAFVRMMVTNALSPMRVIEAFESLVPATGTIAAMSSDLGSVSANTDGGWEAYRASKAALNTLMRSFAARHAGDPRALVLMAPGWVRTDMGGPDAELTIEESIPRVVDTLSAQAGHAGLRYLDYRGQTVPW</sequence>
<dbReference type="PANTHER" id="PTHR45458">
    <property type="entry name" value="SHORT-CHAIN DEHYDROGENASE/REDUCTASE SDR"/>
    <property type="match status" value="1"/>
</dbReference>
<comment type="caution">
    <text evidence="1">The sequence shown here is derived from an EMBL/GenBank/DDBJ whole genome shotgun (WGS) entry which is preliminary data.</text>
</comment>
<name>A0A4R0YT72_9GAMM</name>